<dbReference type="Proteomes" id="UP001597118">
    <property type="component" value="Unassembled WGS sequence"/>
</dbReference>
<dbReference type="Gene3D" id="3.40.50.300">
    <property type="entry name" value="P-loop containing nucleotide triphosphate hydrolases"/>
    <property type="match status" value="1"/>
</dbReference>
<dbReference type="RefSeq" id="WP_379662348.1">
    <property type="nucleotide sequence ID" value="NZ_JBHUDG010000012.1"/>
</dbReference>
<keyword evidence="3" id="KW-1185">Reference proteome</keyword>
<sequence>MKPFLKEVAEDLVEQFGQDLEHCAIVFNNKRPAAYLQKHLADIYQKPFWSPSFFTVQEFFAKSTHLKTADFYAQFFTLYQRYNQILSGEGQKALDMAQFFPIAKIILSDFSQIDNDLVDAAKLYHELEDIVLINQQFDFLTTEQHQFLSQFWTSYTEGKHKRQQENFIKMWRRMPLLYRDFHQDLATQDLITMGRVYKNLAEEKNDNPTFLNDFSKGKLIFIGFNALTKAEAIVFKRWQEQDLARFYFDTDAYYLDDPLQESGLFLRKNIDQIGLVNALNNQRSFIAAKKRNIDVYQVQGHNVEAKILNNILSEDYNLLAANKNYGDTAIILADESLLLPTLQTIPSVHKDAQGNETGLKVNLNVTMGVSFVSSTLFGLADLWLNIQKSIHQFKPDEEITFSFKTVEAFLSHPLVGLSDKMREKILKAFVEEQLVQVPKNRLIPQKGIFVNFFEKIDAPVDIIKGLKETLEAVLKRQLYVQNLKKIDSELFIKTIQELNRLYDTLTKHIKGGRQTLEVGFVVSLVQKVLQSVAVPLSGNPLEGLQVMGLLESRNLNFKHIVVLGLNDGIVPKTTIGNSFIPDSLRRVYGLPVLENQDAISAYMFYRLIQRAEKVSVVYNSLTDESNSGEPSRFLKQLEYESGWEFKYYHQELNVEVEKSETVEISKTPQIMNILEGFSTGKRTLSASALTTYIANPIDFFFTYIAGIKEPEEVDEVVEARDLGSILHGVMEDFYEALKAENPDITEERIKQKRKEIPDLVRRNFNKIIYKNADRQTRFNGMQQVVLAIVQEYCDIILNYDEKCTPFRIIQMEEAMVVPYSFTDATGQQRTIQIKGIIDRVDLTSENITRIVDYKTGSDKLAYHSIEESFNTDGKNLNKALVQTLFYTYVFEQAKNLKFVEPNLYVLKTMNKDGVLFQTYRKVEDENGESKRRKMSLNADFLIAEKEVFLLELNKKLAELFDPSVPFKVSENPLNYQYSKFTDLMVS</sequence>
<organism evidence="2 3">
    <name type="scientific">Pseudopedobacter beijingensis</name>
    <dbReference type="NCBI Taxonomy" id="1207056"/>
    <lineage>
        <taxon>Bacteria</taxon>
        <taxon>Pseudomonadati</taxon>
        <taxon>Bacteroidota</taxon>
        <taxon>Sphingobacteriia</taxon>
        <taxon>Sphingobacteriales</taxon>
        <taxon>Sphingobacteriaceae</taxon>
        <taxon>Pseudopedobacter</taxon>
    </lineage>
</organism>
<accession>A0ABW4IB39</accession>
<dbReference type="Pfam" id="PF12705">
    <property type="entry name" value="PDDEXK_1"/>
    <property type="match status" value="1"/>
</dbReference>
<dbReference type="InterPro" id="IPR038726">
    <property type="entry name" value="PDDEXK_AddAB-type"/>
</dbReference>
<proteinExistence type="predicted"/>
<evidence type="ECO:0000313" key="2">
    <source>
        <dbReference type="EMBL" id="MFD1629971.1"/>
    </source>
</evidence>
<protein>
    <submittedName>
        <fullName evidence="2">PD-(D/E)XK nuclease family protein</fullName>
    </submittedName>
</protein>
<feature type="domain" description="PD-(D/E)XK endonuclease-like" evidence="1">
    <location>
        <begin position="683"/>
        <end position="968"/>
    </location>
</feature>
<reference evidence="3" key="1">
    <citation type="journal article" date="2019" name="Int. J. Syst. Evol. Microbiol.">
        <title>The Global Catalogue of Microorganisms (GCM) 10K type strain sequencing project: providing services to taxonomists for standard genome sequencing and annotation.</title>
        <authorList>
            <consortium name="The Broad Institute Genomics Platform"/>
            <consortium name="The Broad Institute Genome Sequencing Center for Infectious Disease"/>
            <person name="Wu L."/>
            <person name="Ma J."/>
        </authorList>
    </citation>
    <scope>NUCLEOTIDE SEQUENCE [LARGE SCALE GENOMIC DNA]</scope>
    <source>
        <strain evidence="3">CCUG 53762</strain>
    </source>
</reference>
<dbReference type="EMBL" id="JBHUDG010000012">
    <property type="protein sequence ID" value="MFD1629971.1"/>
    <property type="molecule type" value="Genomic_DNA"/>
</dbReference>
<dbReference type="InterPro" id="IPR011604">
    <property type="entry name" value="PDDEXK-like_dom_sf"/>
</dbReference>
<evidence type="ECO:0000259" key="1">
    <source>
        <dbReference type="Pfam" id="PF12705"/>
    </source>
</evidence>
<dbReference type="SUPFAM" id="SSF52540">
    <property type="entry name" value="P-loop containing nucleoside triphosphate hydrolases"/>
    <property type="match status" value="1"/>
</dbReference>
<dbReference type="Gene3D" id="3.90.320.10">
    <property type="match status" value="1"/>
</dbReference>
<name>A0ABW4IB39_9SPHI</name>
<gene>
    <name evidence="2" type="ORF">ACFSAH_08785</name>
</gene>
<comment type="caution">
    <text evidence="2">The sequence shown here is derived from an EMBL/GenBank/DDBJ whole genome shotgun (WGS) entry which is preliminary data.</text>
</comment>
<dbReference type="InterPro" id="IPR027417">
    <property type="entry name" value="P-loop_NTPase"/>
</dbReference>
<evidence type="ECO:0000313" key="3">
    <source>
        <dbReference type="Proteomes" id="UP001597118"/>
    </source>
</evidence>